<dbReference type="InterPro" id="IPR013211">
    <property type="entry name" value="LVIVD"/>
</dbReference>
<reference evidence="2" key="1">
    <citation type="submission" date="2016-10" db="EMBL/GenBank/DDBJ databases">
        <authorList>
            <person name="Varghese N."/>
            <person name="Submissions S."/>
        </authorList>
    </citation>
    <scope>NUCLEOTIDE SEQUENCE [LARGE SCALE GENOMIC DNA]</scope>
    <source>
        <strain evidence="2">DSM 26542</strain>
    </source>
</reference>
<keyword evidence="2" id="KW-1185">Reference proteome</keyword>
<organism evidence="1 2">
    <name type="scientific">Myroides guanonis</name>
    <dbReference type="NCBI Taxonomy" id="1150112"/>
    <lineage>
        <taxon>Bacteria</taxon>
        <taxon>Pseudomonadati</taxon>
        <taxon>Bacteroidota</taxon>
        <taxon>Flavobacteriia</taxon>
        <taxon>Flavobacteriales</taxon>
        <taxon>Flavobacteriaceae</taxon>
        <taxon>Myroides</taxon>
    </lineage>
</organism>
<protein>
    <submittedName>
        <fullName evidence="1">LVIVD repeat-containing protein</fullName>
    </submittedName>
</protein>
<dbReference type="EMBL" id="FORU01000002">
    <property type="protein sequence ID" value="SFI99796.1"/>
    <property type="molecule type" value="Genomic_DNA"/>
</dbReference>
<dbReference type="RefSeq" id="WP_090678098.1">
    <property type="nucleotide sequence ID" value="NZ_FORU01000002.1"/>
</dbReference>
<name>A0A1I3MSW5_9FLAO</name>
<dbReference type="SUPFAM" id="SSF101898">
    <property type="entry name" value="NHL repeat"/>
    <property type="match status" value="1"/>
</dbReference>
<evidence type="ECO:0000313" key="2">
    <source>
        <dbReference type="Proteomes" id="UP000243887"/>
    </source>
</evidence>
<proteinExistence type="predicted"/>
<accession>A0A1I3MSW5</accession>
<dbReference type="Proteomes" id="UP000243887">
    <property type="component" value="Unassembled WGS sequence"/>
</dbReference>
<dbReference type="Pfam" id="PF08309">
    <property type="entry name" value="LVIVD"/>
    <property type="match status" value="1"/>
</dbReference>
<dbReference type="AlphaFoldDB" id="A0A1I3MSW5"/>
<dbReference type="STRING" id="1150112.SAMN04487893_102248"/>
<dbReference type="OrthoDB" id="1521841at2"/>
<evidence type="ECO:0000313" key="1">
    <source>
        <dbReference type="EMBL" id="SFI99796.1"/>
    </source>
</evidence>
<sequence length="249" mass="27953">MRKILLVFSLVVGSFFSIQCSSDSGGDTGGQGNQDGTGGSLAVFAIKGDYLYSVDDRSLNVFWISNPSNPTNVGRVDIGFDIETIFGLDNYLFIGSERGMYIYDINHPENPKKLSESMHFRACDPVVANNSHAFVTLHSNAVCGNSINVLQVYDIAKLTNPKLVHQRNLVQPRGLALYEKYLIICDDELKIFNIENAEEPVIVRALPYKYKDVIIYNDILFAFGENRITQFKWENNDFVSLEPISSLVY</sequence>
<gene>
    <name evidence="1" type="ORF">SAMN04487893_102248</name>
</gene>